<feature type="signal peptide" evidence="2">
    <location>
        <begin position="1"/>
        <end position="23"/>
    </location>
</feature>
<evidence type="ECO:0000256" key="2">
    <source>
        <dbReference type="SAM" id="SignalP"/>
    </source>
</evidence>
<protein>
    <submittedName>
        <fullName evidence="3">Uncharacterized protein</fullName>
    </submittedName>
</protein>
<dbReference type="Proteomes" id="UP000567293">
    <property type="component" value="Unassembled WGS sequence"/>
</dbReference>
<sequence length="173" mass="19366">MKFKSTALLLACGLFGTVLPICARGAAQKDYLSALEADKIRDAETSNERIRLFLTFAEDRLKKFQYELEHPSSNHHGEMLNALLNAYVGCVDDAADNIQIGIEKQEDIRKGVDLMASRSKEFLPVLQKYSANGPELEVYKDNLDDAIEGTQDAMKDAEKAKKKVSPPPIRRKH</sequence>
<keyword evidence="4" id="KW-1185">Reference proteome</keyword>
<dbReference type="EMBL" id="JACDQQ010001636">
    <property type="protein sequence ID" value="MBA0086693.1"/>
    <property type="molecule type" value="Genomic_DNA"/>
</dbReference>
<feature type="compositionally biased region" description="Basic residues" evidence="1">
    <location>
        <begin position="160"/>
        <end position="173"/>
    </location>
</feature>
<evidence type="ECO:0000313" key="4">
    <source>
        <dbReference type="Proteomes" id="UP000567293"/>
    </source>
</evidence>
<name>A0A7V8NSJ5_9BACT</name>
<reference evidence="3" key="1">
    <citation type="submission" date="2020-06" db="EMBL/GenBank/DDBJ databases">
        <title>Legume-microbial interactions unlock mineral nutrients during tropical forest succession.</title>
        <authorList>
            <person name="Epihov D.Z."/>
        </authorList>
    </citation>
    <scope>NUCLEOTIDE SEQUENCE [LARGE SCALE GENOMIC DNA]</scope>
    <source>
        <strain evidence="3">Pan2503</strain>
    </source>
</reference>
<keyword evidence="2" id="KW-0732">Signal</keyword>
<feature type="region of interest" description="Disordered" evidence="1">
    <location>
        <begin position="149"/>
        <end position="173"/>
    </location>
</feature>
<evidence type="ECO:0000256" key="1">
    <source>
        <dbReference type="SAM" id="MobiDB-lite"/>
    </source>
</evidence>
<accession>A0A7V8NSJ5</accession>
<organism evidence="3 4">
    <name type="scientific">Candidatus Acidiferrum panamense</name>
    <dbReference type="NCBI Taxonomy" id="2741543"/>
    <lineage>
        <taxon>Bacteria</taxon>
        <taxon>Pseudomonadati</taxon>
        <taxon>Acidobacteriota</taxon>
        <taxon>Terriglobia</taxon>
        <taxon>Candidatus Acidiferrales</taxon>
        <taxon>Candidatus Acidiferrum</taxon>
    </lineage>
</organism>
<dbReference type="AlphaFoldDB" id="A0A7V8NSJ5"/>
<gene>
    <name evidence="3" type="ORF">HRJ53_17060</name>
</gene>
<comment type="caution">
    <text evidence="3">The sequence shown here is derived from an EMBL/GenBank/DDBJ whole genome shotgun (WGS) entry which is preliminary data.</text>
</comment>
<proteinExistence type="predicted"/>
<feature type="chain" id="PRO_5030524890" evidence="2">
    <location>
        <begin position="24"/>
        <end position="173"/>
    </location>
</feature>
<evidence type="ECO:0000313" key="3">
    <source>
        <dbReference type="EMBL" id="MBA0086693.1"/>
    </source>
</evidence>